<accession>A0A9X3WI76</accession>
<dbReference type="EMBL" id="JAMQKC010000009">
    <property type="protein sequence ID" value="MDC3417511.1"/>
    <property type="molecule type" value="Genomic_DNA"/>
</dbReference>
<keyword evidence="1" id="KW-0812">Transmembrane</keyword>
<evidence type="ECO:0000313" key="3">
    <source>
        <dbReference type="EMBL" id="MDC3417511.1"/>
    </source>
</evidence>
<evidence type="ECO:0000256" key="1">
    <source>
        <dbReference type="SAM" id="Phobius"/>
    </source>
</evidence>
<feature type="transmembrane region" description="Helical" evidence="1">
    <location>
        <begin position="64"/>
        <end position="97"/>
    </location>
</feature>
<sequence>MNRTTEFVLGLLGGIFGFGGSLFALFVGVWSEEISTLGSVAFLFSILAIVGAIVVKFKAKLGGWLLLVSGIGILFSISLFGVLPSILLVPAGLMGIIRKPKHENIQA</sequence>
<comment type="caution">
    <text evidence="3">The sequence shown here is derived from an EMBL/GenBank/DDBJ whole genome shotgun (WGS) entry which is preliminary data.</text>
</comment>
<keyword evidence="4" id="KW-1185">Reference proteome</keyword>
<evidence type="ECO:0000313" key="4">
    <source>
        <dbReference type="Proteomes" id="UP001145069"/>
    </source>
</evidence>
<feature type="domain" description="DUF4064" evidence="2">
    <location>
        <begin position="2"/>
        <end position="76"/>
    </location>
</feature>
<proteinExistence type="predicted"/>
<dbReference type="Proteomes" id="UP001145069">
    <property type="component" value="Unassembled WGS sequence"/>
</dbReference>
<gene>
    <name evidence="3" type="ORF">NC799_11445</name>
</gene>
<dbReference type="RefSeq" id="WP_272446576.1">
    <property type="nucleotide sequence ID" value="NZ_JAMQKC010000009.1"/>
</dbReference>
<feature type="transmembrane region" description="Helical" evidence="1">
    <location>
        <begin position="7"/>
        <end position="30"/>
    </location>
</feature>
<dbReference type="InterPro" id="IPR025273">
    <property type="entry name" value="DUF4064"/>
</dbReference>
<dbReference type="Pfam" id="PF13273">
    <property type="entry name" value="DUF4064"/>
    <property type="match status" value="1"/>
</dbReference>
<keyword evidence="1" id="KW-0472">Membrane</keyword>
<protein>
    <recommendedName>
        <fullName evidence="2">DUF4064 domain-containing protein</fullName>
    </recommendedName>
</protein>
<dbReference type="AlphaFoldDB" id="A0A9X3WI76"/>
<feature type="transmembrane region" description="Helical" evidence="1">
    <location>
        <begin position="36"/>
        <end position="57"/>
    </location>
</feature>
<reference evidence="3" key="1">
    <citation type="submission" date="2022-06" db="EMBL/GenBank/DDBJ databases">
        <title>Aquibacillus sp. a new bacterium isolated from soil saline samples.</title>
        <authorList>
            <person name="Galisteo C."/>
            <person name="De La Haba R."/>
            <person name="Sanchez-Porro C."/>
            <person name="Ventosa A."/>
        </authorList>
    </citation>
    <scope>NUCLEOTIDE SEQUENCE</scope>
    <source>
        <strain evidence="3">3ASR75-54</strain>
    </source>
</reference>
<organism evidence="3 4">
    <name type="scientific">Aquibacillus salsiterrae</name>
    <dbReference type="NCBI Taxonomy" id="2950439"/>
    <lineage>
        <taxon>Bacteria</taxon>
        <taxon>Bacillati</taxon>
        <taxon>Bacillota</taxon>
        <taxon>Bacilli</taxon>
        <taxon>Bacillales</taxon>
        <taxon>Bacillaceae</taxon>
        <taxon>Aquibacillus</taxon>
    </lineage>
</organism>
<evidence type="ECO:0000259" key="2">
    <source>
        <dbReference type="Pfam" id="PF13273"/>
    </source>
</evidence>
<name>A0A9X3WI76_9BACI</name>
<keyword evidence="1" id="KW-1133">Transmembrane helix</keyword>